<organism evidence="2 3">
    <name type="scientific">Dryococelus australis</name>
    <dbReference type="NCBI Taxonomy" id="614101"/>
    <lineage>
        <taxon>Eukaryota</taxon>
        <taxon>Metazoa</taxon>
        <taxon>Ecdysozoa</taxon>
        <taxon>Arthropoda</taxon>
        <taxon>Hexapoda</taxon>
        <taxon>Insecta</taxon>
        <taxon>Pterygota</taxon>
        <taxon>Neoptera</taxon>
        <taxon>Polyneoptera</taxon>
        <taxon>Phasmatodea</taxon>
        <taxon>Verophasmatodea</taxon>
        <taxon>Anareolatae</taxon>
        <taxon>Phasmatidae</taxon>
        <taxon>Eurycanthinae</taxon>
        <taxon>Dryococelus</taxon>
    </lineage>
</organism>
<comment type="caution">
    <text evidence="2">The sequence shown here is derived from an EMBL/GenBank/DDBJ whole genome shotgun (WGS) entry which is preliminary data.</text>
</comment>
<reference evidence="2 3" key="1">
    <citation type="submission" date="2023-02" db="EMBL/GenBank/DDBJ databases">
        <title>LHISI_Scaffold_Assembly.</title>
        <authorList>
            <person name="Stuart O.P."/>
            <person name="Cleave R."/>
            <person name="Magrath M.J.L."/>
            <person name="Mikheyev A.S."/>
        </authorList>
    </citation>
    <scope>NUCLEOTIDE SEQUENCE [LARGE SCALE GENOMIC DNA]</scope>
    <source>
        <strain evidence="2">Daus_M_001</strain>
        <tissue evidence="2">Leg muscle</tissue>
    </source>
</reference>
<feature type="domain" description="MADF" evidence="1">
    <location>
        <begin position="139"/>
        <end position="191"/>
    </location>
</feature>
<dbReference type="InterPro" id="IPR006578">
    <property type="entry name" value="MADF-dom"/>
</dbReference>
<name>A0ABQ9I2E2_9NEOP</name>
<evidence type="ECO:0000313" key="2">
    <source>
        <dbReference type="EMBL" id="KAJ8890810.1"/>
    </source>
</evidence>
<evidence type="ECO:0000313" key="3">
    <source>
        <dbReference type="Proteomes" id="UP001159363"/>
    </source>
</evidence>
<sequence length="192" mass="21923">MDCFFYQYDNSRLYPENGTLRLGLLTRNSVRQRMLQPKVHFAVPKVNPCLRTVECEVNEEQNAFFARKPSVTVRAWDASAFFTGRASIAERANVRVNTRRAKVDAPADRASKSSLGTFDQCKRLLQTNDQSFGVFARVAPCLCDLQYPEYKKNAVKNYAWTTVSITVGCTAIEARKKMETLMASFRQERQKS</sequence>
<gene>
    <name evidence="2" type="ORF">PR048_010319</name>
</gene>
<evidence type="ECO:0000259" key="1">
    <source>
        <dbReference type="Pfam" id="PF10545"/>
    </source>
</evidence>
<protein>
    <recommendedName>
        <fullName evidence="1">MADF domain-containing protein</fullName>
    </recommendedName>
</protein>
<proteinExistence type="predicted"/>
<dbReference type="Proteomes" id="UP001159363">
    <property type="component" value="Chromosome 3"/>
</dbReference>
<dbReference type="Pfam" id="PF10545">
    <property type="entry name" value="MADF_DNA_bdg"/>
    <property type="match status" value="1"/>
</dbReference>
<keyword evidence="3" id="KW-1185">Reference proteome</keyword>
<accession>A0ABQ9I2E2</accession>
<dbReference type="EMBL" id="JARBHB010000003">
    <property type="protein sequence ID" value="KAJ8890810.1"/>
    <property type="molecule type" value="Genomic_DNA"/>
</dbReference>